<sequence length="46" mass="5420">MKTRGIIIEESIDRPLLKKIYKRRNITEVIIKEENPANITTIKLNI</sequence>
<proteinExistence type="predicted"/>
<protein>
    <submittedName>
        <fullName evidence="1">Uncharacterized protein</fullName>
    </submittedName>
</protein>
<gene>
    <name evidence="1" type="ORF">LCGC14_0453850</name>
</gene>
<dbReference type="AlphaFoldDB" id="A0A0F9SGX5"/>
<accession>A0A0F9SGX5</accession>
<name>A0A0F9SGX5_9ZZZZ</name>
<reference evidence="1" key="1">
    <citation type="journal article" date="2015" name="Nature">
        <title>Complex archaea that bridge the gap between prokaryotes and eukaryotes.</title>
        <authorList>
            <person name="Spang A."/>
            <person name="Saw J.H."/>
            <person name="Jorgensen S.L."/>
            <person name="Zaremba-Niedzwiedzka K."/>
            <person name="Martijn J."/>
            <person name="Lind A.E."/>
            <person name="van Eijk R."/>
            <person name="Schleper C."/>
            <person name="Guy L."/>
            <person name="Ettema T.J."/>
        </authorList>
    </citation>
    <scope>NUCLEOTIDE SEQUENCE</scope>
</reference>
<organism evidence="1">
    <name type="scientific">marine sediment metagenome</name>
    <dbReference type="NCBI Taxonomy" id="412755"/>
    <lineage>
        <taxon>unclassified sequences</taxon>
        <taxon>metagenomes</taxon>
        <taxon>ecological metagenomes</taxon>
    </lineage>
</organism>
<comment type="caution">
    <text evidence="1">The sequence shown here is derived from an EMBL/GenBank/DDBJ whole genome shotgun (WGS) entry which is preliminary data.</text>
</comment>
<evidence type="ECO:0000313" key="1">
    <source>
        <dbReference type="EMBL" id="KKN68160.1"/>
    </source>
</evidence>
<dbReference type="EMBL" id="LAZR01000456">
    <property type="protein sequence ID" value="KKN68160.1"/>
    <property type="molecule type" value="Genomic_DNA"/>
</dbReference>